<dbReference type="AlphaFoldDB" id="A0A7S1U6M4"/>
<organism evidence="1">
    <name type="scientific">Phaeomonas parva</name>
    <dbReference type="NCBI Taxonomy" id="124430"/>
    <lineage>
        <taxon>Eukaryota</taxon>
        <taxon>Sar</taxon>
        <taxon>Stramenopiles</taxon>
        <taxon>Ochrophyta</taxon>
        <taxon>Pinguiophyceae</taxon>
        <taxon>Pinguiochrysidales</taxon>
        <taxon>Pinguiochrysidaceae</taxon>
        <taxon>Phaeomonas</taxon>
    </lineage>
</organism>
<gene>
    <name evidence="1" type="ORF">PPAR1163_LOCUS17078</name>
</gene>
<proteinExistence type="predicted"/>
<accession>A0A7S1U6M4</accession>
<name>A0A7S1U6M4_9STRA</name>
<dbReference type="EMBL" id="HBGJ01026802">
    <property type="protein sequence ID" value="CAD9258705.1"/>
    <property type="molecule type" value="Transcribed_RNA"/>
</dbReference>
<protein>
    <submittedName>
        <fullName evidence="1">Uncharacterized protein</fullName>
    </submittedName>
</protein>
<reference evidence="1" key="1">
    <citation type="submission" date="2021-01" db="EMBL/GenBank/DDBJ databases">
        <authorList>
            <person name="Corre E."/>
            <person name="Pelletier E."/>
            <person name="Niang G."/>
            <person name="Scheremetjew M."/>
            <person name="Finn R."/>
            <person name="Kale V."/>
            <person name="Holt S."/>
            <person name="Cochrane G."/>
            <person name="Meng A."/>
            <person name="Brown T."/>
            <person name="Cohen L."/>
        </authorList>
    </citation>
    <scope>NUCLEOTIDE SEQUENCE</scope>
    <source>
        <strain evidence="1">CCMP2877</strain>
    </source>
</reference>
<sequence length="520" mass="57444">MSTPDSVAMSVGAGTPSTAKSLARQATSMCEFFGLAPLKLDKPTWSIAALYANKACYGAPKSQLADNMLEQFLQKFFIRRTGVLSVVERFTHDLFFNVRAGLKHCSRARIFAIFFGVDVNEDDDAPSMDSLSCPAAVGFYMQAATVVAHIASIGRGAPRLFPNTHFDPTGKANWKVPVHVLTHAAEIMLSGVVGKSHSTYLKFLHKTEDLKHGEEELADVDDWLWHLMIFWRFMASEKEKAVKTALHMMEDFEVEELLFSQESFAQFAHNLPMAFNNVDLPDVIDDEICIDAYTEAVALREGKKRHDIRTAVGMALRPITLHVISGGILVSGDAASSTLDDLAETVGDMQFEIDRPLTFILDVWKQTHNSIMEFLDRTLAENAPVEGEEGAGASDTLKLLLAEAADARSYLTHHVENFEAYMDGHVDAARHHRRSMLAAGGDGTPTIHTTDETTLGPAPSKKQVVKAMTALRELFAMTYKLQLLSAPGASPAKVEFVRDKWASGSRPRDPQRRSFFLVPK</sequence>
<evidence type="ECO:0000313" key="1">
    <source>
        <dbReference type="EMBL" id="CAD9258705.1"/>
    </source>
</evidence>